<evidence type="ECO:0000313" key="3">
    <source>
        <dbReference type="Proteomes" id="UP000199120"/>
    </source>
</evidence>
<dbReference type="RefSeq" id="WP_090551495.1">
    <property type="nucleotide sequence ID" value="NZ_FNSR01000002.1"/>
</dbReference>
<dbReference type="OrthoDB" id="8943486at2"/>
<accession>A0A1H7P8Q9</accession>
<proteinExistence type="predicted"/>
<keyword evidence="1" id="KW-0472">Membrane</keyword>
<reference evidence="3" key="1">
    <citation type="submission" date="2016-10" db="EMBL/GenBank/DDBJ databases">
        <authorList>
            <person name="Varghese N."/>
            <person name="Submissions S."/>
        </authorList>
    </citation>
    <scope>NUCLEOTIDE SEQUENCE [LARGE SCALE GENOMIC DNA]</scope>
    <source>
        <strain evidence="3">LMG 26416</strain>
    </source>
</reference>
<dbReference type="Pfam" id="PF11177">
    <property type="entry name" value="DUF2964"/>
    <property type="match status" value="1"/>
</dbReference>
<gene>
    <name evidence="2" type="ORF">SAMN05192542_106276</name>
</gene>
<organism evidence="2 3">
    <name type="scientific">Paraburkholderia caballeronis</name>
    <dbReference type="NCBI Taxonomy" id="416943"/>
    <lineage>
        <taxon>Bacteria</taxon>
        <taxon>Pseudomonadati</taxon>
        <taxon>Pseudomonadota</taxon>
        <taxon>Betaproteobacteria</taxon>
        <taxon>Burkholderiales</taxon>
        <taxon>Burkholderiaceae</taxon>
        <taxon>Paraburkholderia</taxon>
    </lineage>
</organism>
<evidence type="ECO:0008006" key="4">
    <source>
        <dbReference type="Google" id="ProtNLM"/>
    </source>
</evidence>
<dbReference type="EMBL" id="FOAJ01000006">
    <property type="protein sequence ID" value="SEL32009.1"/>
    <property type="molecule type" value="Genomic_DNA"/>
</dbReference>
<dbReference type="Proteomes" id="UP000199120">
    <property type="component" value="Unassembled WGS sequence"/>
</dbReference>
<dbReference type="InterPro" id="IPR021347">
    <property type="entry name" value="DUF2964"/>
</dbReference>
<evidence type="ECO:0000313" key="2">
    <source>
        <dbReference type="EMBL" id="SEL32009.1"/>
    </source>
</evidence>
<name>A0A1H7P8Q9_9BURK</name>
<feature type="transmembrane region" description="Helical" evidence="1">
    <location>
        <begin position="12"/>
        <end position="31"/>
    </location>
</feature>
<feature type="transmembrane region" description="Helical" evidence="1">
    <location>
        <begin position="37"/>
        <end position="55"/>
    </location>
</feature>
<keyword evidence="1" id="KW-1133">Transmembrane helix</keyword>
<keyword evidence="1" id="KW-0812">Transmembrane</keyword>
<evidence type="ECO:0000256" key="1">
    <source>
        <dbReference type="SAM" id="Phobius"/>
    </source>
</evidence>
<dbReference type="AlphaFoldDB" id="A0A1H7P8Q9"/>
<protein>
    <recommendedName>
        <fullName evidence="4">DUF2964 family protein</fullName>
    </recommendedName>
</protein>
<sequence length="65" mass="6851">MIRSPYRIGAATIAVFITLGGLMASVHGLLYDSHPSFRYGVAALIVGIAGLVMMLNPSHDDHGTP</sequence>
<keyword evidence="3" id="KW-1185">Reference proteome</keyword>